<dbReference type="Pfam" id="PF00117">
    <property type="entry name" value="GATase"/>
    <property type="match status" value="1"/>
</dbReference>
<keyword evidence="3" id="KW-1185">Reference proteome</keyword>
<organism evidence="2 3">
    <name type="scientific">Sphingomonas colocasiae</name>
    <dbReference type="NCBI Taxonomy" id="1848973"/>
    <lineage>
        <taxon>Bacteria</taxon>
        <taxon>Pseudomonadati</taxon>
        <taxon>Pseudomonadota</taxon>
        <taxon>Alphaproteobacteria</taxon>
        <taxon>Sphingomonadales</taxon>
        <taxon>Sphingomonadaceae</taxon>
        <taxon>Sphingomonas</taxon>
    </lineage>
</organism>
<dbReference type="NCBIfam" id="NF005458">
    <property type="entry name" value="PRK07053.1"/>
    <property type="match status" value="1"/>
</dbReference>
<sequence>MTRTALIIRHIPYEDIAGFGDPIAAAGYALDSVDATDPEFAGIDLTAPDLLVLMGGPMGVYERAAHPWIDHEIARLRRRLDADRPTLGICLGSQIIAATLGAAVYPGPVQEIGFHPITLTDTGANTPLAALGDTPVLHWHGDTFDLPEGTEWLASSPLYPHQAFRRGDTLLALQFHAEMGLDPRIDRWIDNAAENLAGLGLDGAVLRADYDRLGPACVAAGQAMIARWLAMLP</sequence>
<dbReference type="PANTHER" id="PTHR42695">
    <property type="entry name" value="GLUTAMINE AMIDOTRANSFERASE YLR126C-RELATED"/>
    <property type="match status" value="1"/>
</dbReference>
<gene>
    <name evidence="2" type="ORF">K7G82_17380</name>
</gene>
<dbReference type="SUPFAM" id="SSF52317">
    <property type="entry name" value="Class I glutamine amidotransferase-like"/>
    <property type="match status" value="1"/>
</dbReference>
<dbReference type="InterPro" id="IPR029062">
    <property type="entry name" value="Class_I_gatase-like"/>
</dbReference>
<evidence type="ECO:0000313" key="3">
    <source>
        <dbReference type="Proteomes" id="UP000706039"/>
    </source>
</evidence>
<comment type="caution">
    <text evidence="2">The sequence shown here is derived from an EMBL/GenBank/DDBJ whole genome shotgun (WGS) entry which is preliminary data.</text>
</comment>
<feature type="domain" description="Glutamine amidotransferase" evidence="1">
    <location>
        <begin position="38"/>
        <end position="192"/>
    </location>
</feature>
<name>A0ABS7PRV9_9SPHN</name>
<reference evidence="2 3" key="1">
    <citation type="submission" date="2021-08" db="EMBL/GenBank/DDBJ databases">
        <authorList>
            <person name="Tuo L."/>
        </authorList>
    </citation>
    <scope>NUCLEOTIDE SEQUENCE [LARGE SCALE GENOMIC DNA]</scope>
    <source>
        <strain evidence="2 3">JCM 31229</strain>
    </source>
</reference>
<dbReference type="PANTHER" id="PTHR42695:SF5">
    <property type="entry name" value="GLUTAMINE AMIDOTRANSFERASE YLR126C-RELATED"/>
    <property type="match status" value="1"/>
</dbReference>
<dbReference type="InterPro" id="IPR044992">
    <property type="entry name" value="ChyE-like"/>
</dbReference>
<evidence type="ECO:0000259" key="1">
    <source>
        <dbReference type="Pfam" id="PF00117"/>
    </source>
</evidence>
<protein>
    <submittedName>
        <fullName evidence="2">Glutamine amidotransferase</fullName>
    </submittedName>
</protein>
<dbReference type="CDD" id="cd01741">
    <property type="entry name" value="GATase1_1"/>
    <property type="match status" value="1"/>
</dbReference>
<dbReference type="RefSeq" id="WP_222991173.1">
    <property type="nucleotide sequence ID" value="NZ_JAINVV010000008.1"/>
</dbReference>
<evidence type="ECO:0000313" key="2">
    <source>
        <dbReference type="EMBL" id="MBY8824080.1"/>
    </source>
</evidence>
<dbReference type="Proteomes" id="UP000706039">
    <property type="component" value="Unassembled WGS sequence"/>
</dbReference>
<dbReference type="Gene3D" id="3.40.50.880">
    <property type="match status" value="1"/>
</dbReference>
<dbReference type="InterPro" id="IPR017926">
    <property type="entry name" value="GATASE"/>
</dbReference>
<dbReference type="PROSITE" id="PS51273">
    <property type="entry name" value="GATASE_TYPE_1"/>
    <property type="match status" value="1"/>
</dbReference>
<keyword evidence="2" id="KW-0315">Glutamine amidotransferase</keyword>
<accession>A0ABS7PRV9</accession>
<dbReference type="EMBL" id="JAINVV010000008">
    <property type="protein sequence ID" value="MBY8824080.1"/>
    <property type="molecule type" value="Genomic_DNA"/>
</dbReference>
<proteinExistence type="predicted"/>